<dbReference type="EMBL" id="PKTG01000095">
    <property type="protein sequence ID" value="PLX17109.1"/>
    <property type="molecule type" value="Genomic_DNA"/>
</dbReference>
<evidence type="ECO:0000313" key="4">
    <source>
        <dbReference type="Proteomes" id="UP000234857"/>
    </source>
</evidence>
<protein>
    <recommendedName>
        <fullName evidence="5">Type II secretion system protein GspG C-terminal domain-containing protein</fullName>
    </recommendedName>
</protein>
<dbReference type="NCBIfam" id="TIGR02532">
    <property type="entry name" value="IV_pilin_GFxxxE"/>
    <property type="match status" value="1"/>
</dbReference>
<dbReference type="AlphaFoldDB" id="A0A2N5ZEM1"/>
<dbReference type="Proteomes" id="UP000234857">
    <property type="component" value="Unassembled WGS sequence"/>
</dbReference>
<dbReference type="InterPro" id="IPR045584">
    <property type="entry name" value="Pilin-like"/>
</dbReference>
<comment type="caution">
    <text evidence="3">The sequence shown here is derived from an EMBL/GenBank/DDBJ whole genome shotgun (WGS) entry which is preliminary data.</text>
</comment>
<organism evidence="3 4">
    <name type="scientific">Muiribacterium halophilum</name>
    <dbReference type="NCBI Taxonomy" id="2053465"/>
    <lineage>
        <taxon>Bacteria</taxon>
        <taxon>Candidatus Muiribacteriota</taxon>
        <taxon>Candidatus Muiribacteriia</taxon>
        <taxon>Candidatus Muiribacteriales</taxon>
        <taxon>Candidatus Muiribacteriaceae</taxon>
        <taxon>Candidatus Muiribacterium</taxon>
    </lineage>
</organism>
<feature type="transmembrane region" description="Helical" evidence="2">
    <location>
        <begin position="6"/>
        <end position="28"/>
    </location>
</feature>
<accession>A0A2N5ZEM1</accession>
<feature type="region of interest" description="Disordered" evidence="1">
    <location>
        <begin position="56"/>
        <end position="96"/>
    </location>
</feature>
<reference evidence="3 4" key="1">
    <citation type="submission" date="2017-11" db="EMBL/GenBank/DDBJ databases">
        <title>Genome-resolved metagenomics identifies genetic mobility, metabolic interactions, and unexpected diversity in perchlorate-reducing communities.</title>
        <authorList>
            <person name="Barnum T.P."/>
            <person name="Figueroa I.A."/>
            <person name="Carlstrom C.I."/>
            <person name="Lucas L.N."/>
            <person name="Engelbrektson A.L."/>
            <person name="Coates J.D."/>
        </authorList>
    </citation>
    <scope>NUCLEOTIDE SEQUENCE [LARGE SCALE GENOMIC DNA]</scope>
    <source>
        <strain evidence="3">BM706</strain>
    </source>
</reference>
<evidence type="ECO:0008006" key="5">
    <source>
        <dbReference type="Google" id="ProtNLM"/>
    </source>
</evidence>
<keyword evidence="2" id="KW-0812">Transmembrane</keyword>
<dbReference type="PROSITE" id="PS00409">
    <property type="entry name" value="PROKAR_NTER_METHYL"/>
    <property type="match status" value="1"/>
</dbReference>
<dbReference type="SUPFAM" id="SSF54523">
    <property type="entry name" value="Pili subunits"/>
    <property type="match status" value="1"/>
</dbReference>
<feature type="compositionally biased region" description="Acidic residues" evidence="1">
    <location>
        <begin position="74"/>
        <end position="96"/>
    </location>
</feature>
<evidence type="ECO:0000256" key="2">
    <source>
        <dbReference type="SAM" id="Phobius"/>
    </source>
</evidence>
<gene>
    <name evidence="3" type="ORF">C0601_08270</name>
</gene>
<dbReference type="Gene3D" id="3.30.700.10">
    <property type="entry name" value="Glycoprotein, Type 4 Pilin"/>
    <property type="match status" value="1"/>
</dbReference>
<evidence type="ECO:0000313" key="3">
    <source>
        <dbReference type="EMBL" id="PLX17109.1"/>
    </source>
</evidence>
<dbReference type="Pfam" id="PF07963">
    <property type="entry name" value="N_methyl"/>
    <property type="match status" value="1"/>
</dbReference>
<evidence type="ECO:0000256" key="1">
    <source>
        <dbReference type="SAM" id="MobiDB-lite"/>
    </source>
</evidence>
<proteinExistence type="predicted"/>
<keyword evidence="2" id="KW-0472">Membrane</keyword>
<keyword evidence="2" id="KW-1133">Transmembrane helix</keyword>
<sequence length="172" mass="19413">MMRKGFTLVELLVTLIIITIVASVVFPMTKIQYVREREDELKYYLRRMRDGIDSFYDNNPSGAPTGEVTVGDGLDNDGDGDVDEEIDDNKDNDGDGLVDEDLMDHGYPVSLLDMVNNQSIRRIPKEPFSNKWQYKNSSSGAWTDFDNYGSSYDAKPGDDIYDIRTSSSDLSI</sequence>
<dbReference type="InterPro" id="IPR012902">
    <property type="entry name" value="N_methyl_site"/>
</dbReference>
<name>A0A2N5ZEM1_MUIH1</name>